<dbReference type="PIRSF" id="PIRSF001427">
    <property type="entry name" value="NHase_beta"/>
    <property type="match status" value="1"/>
</dbReference>
<dbReference type="Gene3D" id="1.10.472.20">
    <property type="entry name" value="Nitrile hydratase, beta subunit"/>
    <property type="match status" value="1"/>
</dbReference>
<evidence type="ECO:0000259" key="7">
    <source>
        <dbReference type="Pfam" id="PF21006"/>
    </source>
</evidence>
<dbReference type="SUPFAM" id="SSF50090">
    <property type="entry name" value="Electron transport accessory proteins"/>
    <property type="match status" value="1"/>
</dbReference>
<dbReference type="InterPro" id="IPR042262">
    <property type="entry name" value="CN_hydtase_beta_C"/>
</dbReference>
<evidence type="ECO:0000256" key="1">
    <source>
        <dbReference type="ARBA" id="ARBA00004042"/>
    </source>
</evidence>
<keyword evidence="3 5" id="KW-0456">Lyase</keyword>
<evidence type="ECO:0000313" key="8">
    <source>
        <dbReference type="EMBL" id="MXY32525.1"/>
    </source>
</evidence>
<dbReference type="AlphaFoldDB" id="A0A6B0XW29"/>
<comment type="similarity">
    <text evidence="2 5">Belongs to the nitrile hydratase subunit beta family.</text>
</comment>
<feature type="domain" description="Nitrile hydratase beta subunit" evidence="6">
    <location>
        <begin position="123"/>
        <end position="224"/>
    </location>
</feature>
<dbReference type="InterPro" id="IPR008990">
    <property type="entry name" value="Elect_transpt_acc-like_dom_sf"/>
</dbReference>
<dbReference type="Pfam" id="PF02211">
    <property type="entry name" value="NHase_beta_C"/>
    <property type="match status" value="1"/>
</dbReference>
<evidence type="ECO:0000259" key="6">
    <source>
        <dbReference type="Pfam" id="PF02211"/>
    </source>
</evidence>
<organism evidence="8">
    <name type="scientific">Boseongicola sp. SB0664_bin_43</name>
    <dbReference type="NCBI Taxonomy" id="2604844"/>
    <lineage>
        <taxon>Bacteria</taxon>
        <taxon>Pseudomonadati</taxon>
        <taxon>Pseudomonadota</taxon>
        <taxon>Alphaproteobacteria</taxon>
        <taxon>Rhodobacterales</taxon>
        <taxon>Paracoccaceae</taxon>
        <taxon>Boseongicola</taxon>
    </lineage>
</organism>
<proteinExistence type="inferred from homology"/>
<dbReference type="InterPro" id="IPR049054">
    <property type="entry name" value="CN_hydtase_beta-like_N"/>
</dbReference>
<reference evidence="8" key="1">
    <citation type="submission" date="2019-09" db="EMBL/GenBank/DDBJ databases">
        <title>Characterisation of the sponge microbiome using genome-centric metagenomics.</title>
        <authorList>
            <person name="Engelberts J.P."/>
            <person name="Robbins S.J."/>
            <person name="De Goeij J.M."/>
            <person name="Aranda M."/>
            <person name="Bell S.C."/>
            <person name="Webster N.S."/>
        </authorList>
    </citation>
    <scope>NUCLEOTIDE SEQUENCE</scope>
    <source>
        <strain evidence="8">SB0664_bin_43</strain>
    </source>
</reference>
<dbReference type="GO" id="GO:0046914">
    <property type="term" value="F:transition metal ion binding"/>
    <property type="evidence" value="ECO:0007669"/>
    <property type="project" value="InterPro"/>
</dbReference>
<dbReference type="Pfam" id="PF21006">
    <property type="entry name" value="NHase_beta_N"/>
    <property type="match status" value="1"/>
</dbReference>
<name>A0A6B0XW29_9RHOB</name>
<feature type="domain" description="Nitrile hydratase beta subunit-like N-terminal" evidence="7">
    <location>
        <begin position="1"/>
        <end position="106"/>
    </location>
</feature>
<comment type="catalytic activity">
    <reaction evidence="4 5">
        <text>an aliphatic primary amide = an aliphatic nitrile + H2O</text>
        <dbReference type="Rhea" id="RHEA:12673"/>
        <dbReference type="ChEBI" id="CHEBI:15377"/>
        <dbReference type="ChEBI" id="CHEBI:65285"/>
        <dbReference type="ChEBI" id="CHEBI:80291"/>
        <dbReference type="EC" id="4.2.1.84"/>
    </reaction>
</comment>
<dbReference type="NCBIfam" id="TIGR03888">
    <property type="entry name" value="nitrile_beta"/>
    <property type="match status" value="1"/>
</dbReference>
<evidence type="ECO:0000256" key="2">
    <source>
        <dbReference type="ARBA" id="ARBA00009098"/>
    </source>
</evidence>
<gene>
    <name evidence="8" type="primary">nthB</name>
    <name evidence="8" type="ORF">F4Y60_00220</name>
</gene>
<dbReference type="GO" id="GO:0018822">
    <property type="term" value="F:nitrile hydratase activity"/>
    <property type="evidence" value="ECO:0007669"/>
    <property type="project" value="UniProtKB-EC"/>
</dbReference>
<comment type="caution">
    <text evidence="8">The sequence shown here is derived from an EMBL/GenBank/DDBJ whole genome shotgun (WGS) entry which is preliminary data.</text>
</comment>
<protein>
    <recommendedName>
        <fullName evidence="5">Nitrile hydratase subunit beta</fullName>
        <shortName evidence="5">NHase</shortName>
        <ecNumber evidence="5">4.2.1.84</ecNumber>
    </recommendedName>
</protein>
<dbReference type="EC" id="4.2.1.84" evidence="5"/>
<dbReference type="Gene3D" id="2.30.30.50">
    <property type="match status" value="1"/>
</dbReference>
<sequence length="226" mass="25065">MTRIHDMGGRFGYGAVTPEPERPALEEPWHARALALTLAAGALGCWNIDRSRHARERLHPREYARFSYFEKWIAALTNLLVETEVLKEGDLLQGAGDQAPQPLSSRALRADDVNALLRRGSPTSRDRQGLARFSVGDSVRARRLAENRLVPGGHTRQPAYAAGACGRVLRLHGFHVFPDSNAHGLGEAPQPLYAVAFPAAELWANPEHPRDEVVLDLWESYLEPAR</sequence>
<evidence type="ECO:0000256" key="3">
    <source>
        <dbReference type="ARBA" id="ARBA00023239"/>
    </source>
</evidence>
<dbReference type="InterPro" id="IPR003168">
    <property type="entry name" value="Nitrile_hydratase_bsu"/>
</dbReference>
<accession>A0A6B0XW29</accession>
<dbReference type="EMBL" id="VXRY01000008">
    <property type="protein sequence ID" value="MXY32525.1"/>
    <property type="molecule type" value="Genomic_DNA"/>
</dbReference>
<comment type="function">
    <text evidence="1 5">NHase catalyzes the hydration of various nitrile compounds to the corresponding amides.</text>
</comment>
<evidence type="ECO:0000256" key="5">
    <source>
        <dbReference type="PIRNR" id="PIRNR001427"/>
    </source>
</evidence>
<evidence type="ECO:0000256" key="4">
    <source>
        <dbReference type="ARBA" id="ARBA00044877"/>
    </source>
</evidence>
<dbReference type="InterPro" id="IPR024690">
    <property type="entry name" value="CN_hydtase_beta_dom_C"/>
</dbReference>